<feature type="domain" description="SRP9" evidence="11">
    <location>
        <begin position="5"/>
        <end position="67"/>
    </location>
</feature>
<keyword evidence="7 10" id="KW-0687">Ribonucleoprotein</keyword>
<name>A0A8C2WAD4_CHILA</name>
<dbReference type="SUPFAM" id="SSF54762">
    <property type="entry name" value="Signal recognition particle alu RNA binding heterodimer, SRP9/14"/>
    <property type="match status" value="1"/>
</dbReference>
<dbReference type="Pfam" id="PF05486">
    <property type="entry name" value="SRP9-21"/>
    <property type="match status" value="1"/>
</dbReference>
<dbReference type="InterPro" id="IPR008832">
    <property type="entry name" value="SRP9"/>
</dbReference>
<dbReference type="AlphaFoldDB" id="A0A8C2WAD4"/>
<reference evidence="12" key="1">
    <citation type="submission" date="2025-08" db="UniProtKB">
        <authorList>
            <consortium name="Ensembl"/>
        </authorList>
    </citation>
    <scope>IDENTIFICATION</scope>
</reference>
<dbReference type="Gene3D" id="3.30.720.10">
    <property type="entry name" value="Signal recognition particle alu RNA binding heterodimer, srp9/1"/>
    <property type="match status" value="1"/>
</dbReference>
<comment type="similarity">
    <text evidence="2 10">Belongs to the SRP9 family.</text>
</comment>
<protein>
    <recommendedName>
        <fullName evidence="3 10">Signal recognition particle 9 kDa protein</fullName>
        <shortName evidence="10">SRP9</shortName>
    </recommendedName>
</protein>
<dbReference type="GO" id="GO:0005829">
    <property type="term" value="C:cytosol"/>
    <property type="evidence" value="ECO:0007669"/>
    <property type="project" value="UniProtKB-ARBA"/>
</dbReference>
<comment type="subunit">
    <text evidence="9">Heterodimer with SRP14; binds RNA as heterodimer. Component of a signal recognition particle complex that consists of a 7SL RNA molecule of 300 nucleotides and six protein subunits: SRP72, SRP68, SRP54, SRP19, SRP14 and SRP9.</text>
</comment>
<dbReference type="Ensembl" id="ENSCLAT00000025861.1">
    <property type="protein sequence ID" value="ENSCLAP00000025587.1"/>
    <property type="gene ID" value="ENSCLAG00000017687.1"/>
</dbReference>
<dbReference type="GeneTree" id="ENSGT00390000018505"/>
<keyword evidence="4 10" id="KW-0963">Cytoplasm</keyword>
<evidence type="ECO:0000256" key="7">
    <source>
        <dbReference type="ARBA" id="ARBA00023274"/>
    </source>
</evidence>
<dbReference type="GO" id="GO:0008312">
    <property type="term" value="F:7S RNA binding"/>
    <property type="evidence" value="ECO:0007669"/>
    <property type="project" value="InterPro"/>
</dbReference>
<dbReference type="InterPro" id="IPR039432">
    <property type="entry name" value="SRP9_dom"/>
</dbReference>
<dbReference type="FunFam" id="3.30.720.10:FF:000001">
    <property type="entry name" value="Signal recognition particle 9 kDa protein"/>
    <property type="match status" value="1"/>
</dbReference>
<dbReference type="PIRSF" id="PIRSF017029">
    <property type="entry name" value="Signal_recog_particle_SRP9"/>
    <property type="match status" value="1"/>
</dbReference>
<evidence type="ECO:0000256" key="1">
    <source>
        <dbReference type="ARBA" id="ARBA00004496"/>
    </source>
</evidence>
<dbReference type="PANTHER" id="PTHR12834">
    <property type="entry name" value="SIGNAL RECOGNITION PARTICLE 9 KDA PROTEIN"/>
    <property type="match status" value="1"/>
</dbReference>
<keyword evidence="6 10" id="KW-0733">Signal recognition particle</keyword>
<evidence type="ECO:0000256" key="6">
    <source>
        <dbReference type="ARBA" id="ARBA00023135"/>
    </source>
</evidence>
<dbReference type="Proteomes" id="UP000694398">
    <property type="component" value="Unassembled WGS sequence"/>
</dbReference>
<evidence type="ECO:0000313" key="13">
    <source>
        <dbReference type="Proteomes" id="UP000694398"/>
    </source>
</evidence>
<dbReference type="GO" id="GO:0045900">
    <property type="term" value="P:negative regulation of translational elongation"/>
    <property type="evidence" value="ECO:0007669"/>
    <property type="project" value="InterPro"/>
</dbReference>
<dbReference type="PANTHER" id="PTHR12834:SF12">
    <property type="entry name" value="SIGNAL RECOGNITION PARTICLE 9 KDA PROTEIN"/>
    <property type="match status" value="1"/>
</dbReference>
<sequence length="86" mass="9859">MPQYQTWEEFSHAAEKLYLADPMKAGVVLRYRHANGNLCIKVTDDLACLVYRTDQAQDVKKTEKFHSQPTRLIVAKESRSVTMETG</sequence>
<evidence type="ECO:0000256" key="10">
    <source>
        <dbReference type="PIRNR" id="PIRNR017029"/>
    </source>
</evidence>
<dbReference type="InterPro" id="IPR009018">
    <property type="entry name" value="Signal_recog_particle_SRP9/14"/>
</dbReference>
<evidence type="ECO:0000256" key="4">
    <source>
        <dbReference type="ARBA" id="ARBA00022490"/>
    </source>
</evidence>
<proteinExistence type="inferred from homology"/>
<evidence type="ECO:0000256" key="8">
    <source>
        <dbReference type="ARBA" id="ARBA00045462"/>
    </source>
</evidence>
<evidence type="ECO:0000256" key="9">
    <source>
        <dbReference type="ARBA" id="ARBA00065190"/>
    </source>
</evidence>
<dbReference type="InterPro" id="IPR039914">
    <property type="entry name" value="SRP9-like"/>
</dbReference>
<organism evidence="12 13">
    <name type="scientific">Chinchilla lanigera</name>
    <name type="common">Long-tailed chinchilla</name>
    <name type="synonym">Chinchilla villidera</name>
    <dbReference type="NCBI Taxonomy" id="34839"/>
    <lineage>
        <taxon>Eukaryota</taxon>
        <taxon>Metazoa</taxon>
        <taxon>Chordata</taxon>
        <taxon>Craniata</taxon>
        <taxon>Vertebrata</taxon>
        <taxon>Euteleostomi</taxon>
        <taxon>Mammalia</taxon>
        <taxon>Eutheria</taxon>
        <taxon>Euarchontoglires</taxon>
        <taxon>Glires</taxon>
        <taxon>Rodentia</taxon>
        <taxon>Hystricomorpha</taxon>
        <taxon>Chinchillidae</taxon>
        <taxon>Chinchilla</taxon>
    </lineage>
</organism>
<dbReference type="GO" id="GO:0006614">
    <property type="term" value="P:SRP-dependent cotranslational protein targeting to membrane"/>
    <property type="evidence" value="ECO:0007669"/>
    <property type="project" value="InterPro"/>
</dbReference>
<comment type="subcellular location">
    <subcellularLocation>
        <location evidence="1 10">Cytoplasm</location>
    </subcellularLocation>
</comment>
<evidence type="ECO:0000259" key="11">
    <source>
        <dbReference type="Pfam" id="PF05486"/>
    </source>
</evidence>
<evidence type="ECO:0000256" key="3">
    <source>
        <dbReference type="ARBA" id="ARBA00020414"/>
    </source>
</evidence>
<keyword evidence="5 10" id="KW-0694">RNA-binding</keyword>
<dbReference type="OMA" id="XCLVYRT"/>
<evidence type="ECO:0000313" key="12">
    <source>
        <dbReference type="Ensembl" id="ENSCLAP00000025587.1"/>
    </source>
</evidence>
<evidence type="ECO:0000256" key="5">
    <source>
        <dbReference type="ARBA" id="ARBA00022884"/>
    </source>
</evidence>
<keyword evidence="13" id="KW-1185">Reference proteome</keyword>
<reference evidence="12" key="2">
    <citation type="submission" date="2025-09" db="UniProtKB">
        <authorList>
            <consortium name="Ensembl"/>
        </authorList>
    </citation>
    <scope>IDENTIFICATION</scope>
</reference>
<evidence type="ECO:0000256" key="2">
    <source>
        <dbReference type="ARBA" id="ARBA00009193"/>
    </source>
</evidence>
<comment type="function">
    <text evidence="8 10">Component of the signal recognition particle (SRP) complex, a ribonucleoprotein complex that mediates the cotranslational targeting of secretory and membrane proteins to the endoplasmic reticulum (ER). SRP9 together with SRP14 and the Alu portion of the SRP RNA, constitutes the elongation arrest domain of SRP. The complex of SRP9 and SRP14 is required for SRP RNA binding.</text>
</comment>
<dbReference type="GO" id="GO:0005786">
    <property type="term" value="C:signal recognition particle, endoplasmic reticulum targeting"/>
    <property type="evidence" value="ECO:0007669"/>
    <property type="project" value="UniProtKB-KW"/>
</dbReference>
<accession>A0A8C2WAD4</accession>